<name>A0A1R1ECK2_9BACL</name>
<keyword evidence="3" id="KW-1185">Reference proteome</keyword>
<reference evidence="2 3" key="1">
    <citation type="submission" date="2016-11" db="EMBL/GenBank/DDBJ databases">
        <title>Paenibacillus species isolates.</title>
        <authorList>
            <person name="Beno S.M."/>
        </authorList>
    </citation>
    <scope>NUCLEOTIDE SEQUENCE [LARGE SCALE GENOMIC DNA]</scope>
    <source>
        <strain evidence="2 3">FSL R5-0378</strain>
    </source>
</reference>
<dbReference type="Proteomes" id="UP000187172">
    <property type="component" value="Unassembled WGS sequence"/>
</dbReference>
<comment type="caution">
    <text evidence="2">The sequence shown here is derived from an EMBL/GenBank/DDBJ whole genome shotgun (WGS) entry which is preliminary data.</text>
</comment>
<accession>A0A1R1ECK2</accession>
<dbReference type="RefSeq" id="WP_076174977.1">
    <property type="nucleotide sequence ID" value="NZ_MRTP01000013.1"/>
</dbReference>
<organism evidence="2 3">
    <name type="scientific">Paenibacillus rhizosphaerae</name>
    <dbReference type="NCBI Taxonomy" id="297318"/>
    <lineage>
        <taxon>Bacteria</taxon>
        <taxon>Bacillati</taxon>
        <taxon>Bacillota</taxon>
        <taxon>Bacilli</taxon>
        <taxon>Bacillales</taxon>
        <taxon>Paenibacillaceae</taxon>
        <taxon>Paenibacillus</taxon>
    </lineage>
</organism>
<dbReference type="Pfam" id="PF12867">
    <property type="entry name" value="DinB_2"/>
    <property type="match status" value="1"/>
</dbReference>
<dbReference type="SUPFAM" id="SSF109854">
    <property type="entry name" value="DinB/YfiT-like putative metalloenzymes"/>
    <property type="match status" value="1"/>
</dbReference>
<feature type="domain" description="DinB-like" evidence="1">
    <location>
        <begin position="10"/>
        <end position="145"/>
    </location>
</feature>
<evidence type="ECO:0000313" key="2">
    <source>
        <dbReference type="EMBL" id="OMF49548.1"/>
    </source>
</evidence>
<sequence>MSEVQIDKFSGTHRQLLAAIEGLSEEQLTWKRAPEVWSVQEVLSHLTDHSIVTSFRIRDILAGTTAQLPAFEQDDWVSGQYANQGGTPDILDAFHALLTYNTLLLQRLTPEDLAKTGVNPRGQTVSVADLVNGFIRHVENHLGQIERIKQAAALV</sequence>
<dbReference type="InterPro" id="IPR034660">
    <property type="entry name" value="DinB/YfiT-like"/>
</dbReference>
<dbReference type="EMBL" id="MRTP01000013">
    <property type="protein sequence ID" value="OMF49548.1"/>
    <property type="molecule type" value="Genomic_DNA"/>
</dbReference>
<evidence type="ECO:0000313" key="3">
    <source>
        <dbReference type="Proteomes" id="UP000187172"/>
    </source>
</evidence>
<dbReference type="InterPro" id="IPR024775">
    <property type="entry name" value="DinB-like"/>
</dbReference>
<evidence type="ECO:0000259" key="1">
    <source>
        <dbReference type="Pfam" id="PF12867"/>
    </source>
</evidence>
<protein>
    <recommendedName>
        <fullName evidence="1">DinB-like domain-containing protein</fullName>
    </recommendedName>
</protein>
<dbReference type="AlphaFoldDB" id="A0A1R1ECK2"/>
<dbReference type="STRING" id="297318.BK138_29110"/>
<dbReference type="Gene3D" id="1.20.120.450">
    <property type="entry name" value="dinb family like domain"/>
    <property type="match status" value="1"/>
</dbReference>
<gene>
    <name evidence="2" type="ORF">BK138_29110</name>
</gene>
<proteinExistence type="predicted"/>